<accession>A0A218V870</accession>
<evidence type="ECO:0000256" key="1">
    <source>
        <dbReference type="SAM" id="MobiDB-lite"/>
    </source>
</evidence>
<evidence type="ECO:0000313" key="2">
    <source>
        <dbReference type="EMBL" id="OWK62119.1"/>
    </source>
</evidence>
<reference evidence="2 3" key="1">
    <citation type="submission" date="2017-05" db="EMBL/GenBank/DDBJ databases">
        <title>Genome of assembly of the Bengalese finch, Lonchura striata domestica.</title>
        <authorList>
            <person name="Colquitt B.M."/>
            <person name="Brainard M.S."/>
        </authorList>
    </citation>
    <scope>NUCLEOTIDE SEQUENCE [LARGE SCALE GENOMIC DNA]</scope>
    <source>
        <strain evidence="2">White83orange57</strain>
    </source>
</reference>
<gene>
    <name evidence="2" type="primary">WDR93</name>
    <name evidence="2" type="ORF">RLOC_00012530</name>
</gene>
<protein>
    <submittedName>
        <fullName evidence="2">WD repeat-containing protein 93</fullName>
    </submittedName>
</protein>
<proteinExistence type="predicted"/>
<evidence type="ECO:0000313" key="3">
    <source>
        <dbReference type="Proteomes" id="UP000197619"/>
    </source>
</evidence>
<dbReference type="InterPro" id="IPR036322">
    <property type="entry name" value="WD40_repeat_dom_sf"/>
</dbReference>
<feature type="region of interest" description="Disordered" evidence="1">
    <location>
        <begin position="1"/>
        <end position="24"/>
    </location>
</feature>
<dbReference type="EMBL" id="MUZQ01000030">
    <property type="protein sequence ID" value="OWK62119.1"/>
    <property type="molecule type" value="Genomic_DNA"/>
</dbReference>
<dbReference type="InterPro" id="IPR006885">
    <property type="entry name" value="NADH_UbQ_FeS_4_mit-like"/>
</dbReference>
<dbReference type="PANTHER" id="PTHR12219">
    <property type="entry name" value="NADH-UBIQUINONE OXIDOREDUCTASE"/>
    <property type="match status" value="1"/>
</dbReference>
<dbReference type="SUPFAM" id="SSF50978">
    <property type="entry name" value="WD40 repeat-like"/>
    <property type="match status" value="1"/>
</dbReference>
<organism evidence="2 3">
    <name type="scientific">Lonchura striata</name>
    <name type="common">white-rumped munia</name>
    <dbReference type="NCBI Taxonomy" id="40157"/>
    <lineage>
        <taxon>Eukaryota</taxon>
        <taxon>Metazoa</taxon>
        <taxon>Chordata</taxon>
        <taxon>Craniata</taxon>
        <taxon>Vertebrata</taxon>
        <taxon>Euteleostomi</taxon>
        <taxon>Archelosauria</taxon>
        <taxon>Archosauria</taxon>
        <taxon>Dinosauria</taxon>
        <taxon>Saurischia</taxon>
        <taxon>Theropoda</taxon>
        <taxon>Coelurosauria</taxon>
        <taxon>Aves</taxon>
        <taxon>Neognathae</taxon>
        <taxon>Neoaves</taxon>
        <taxon>Telluraves</taxon>
        <taxon>Australaves</taxon>
        <taxon>Passeriformes</taxon>
        <taxon>Passeroidea</taxon>
        <taxon>Estrildidae</taxon>
        <taxon>Estrildinae</taxon>
        <taxon>Lonchura</taxon>
    </lineage>
</organism>
<sequence>MAVNTRKHPLGIPPPSGKDWPKEDEENFFLLDPDRKRDVLPQPFRMINNLVMQVFESALEIIGKREMPQEAQNRKVQPQKCFPTGEFQVTERANCLAVSGKHVFVGLSVGLAAFNTCDFKDVCAWDAAKTEICAIHASHLGNECHVLLAVDEMGLAWLFCFHKESFLLIKILNEVQDISQQSPCVEVVLSRGGEYAGILLQGKCRNMIFPNADSTKAWLEIYQLPKDSWLTEMGKNTGAAEELACSERRSSCSSVVFPQALLLQTVTAGHSLSPKGMVCENSLMSVLTHQCSTQCSSQVSTFLLQELPVPAIQADVKLDPPVLLLTVRPPKPITGTKFKGPLDALKEVDDGSMLGLGYNHLIKDSQWELQEAIFCSTYQEYLEAEGVIKEEIPRYATFHFLLPSRILVGPEMKVQPDIPAGIGVHWHGNHNFCLYLLNHSLKDEEGSDLKPDVVWPCAAPIACSAVSSCSRYLALAGEDATITIWDKHLGYPLSVTAILEERFIRSIHFLCDTAAASDETCATDPVYCGADPVCPIIQLLVLCTDSSFYLVKAPRAGKSSITLLADRPENPNLTVSAVMPVLAFPSAVLIFSWDGTVSLMNTDTSQTVYSFCTPPSHAVAPAWQPVFTVDCVNSCLLLRGDEHQQADEFFQNKATHSTIFLFDFNSYPLKEAFPKKPDLPLKPVQERQWIERCNIVLRDRFRFLPERQQVLLEMENQEYWDCLQAKAAAMDNEREKVKGEKKQ</sequence>
<dbReference type="AlphaFoldDB" id="A0A218V870"/>
<dbReference type="InterPro" id="IPR015943">
    <property type="entry name" value="WD40/YVTN_repeat-like_dom_sf"/>
</dbReference>
<dbReference type="GO" id="GO:0022900">
    <property type="term" value="P:electron transport chain"/>
    <property type="evidence" value="ECO:0007669"/>
    <property type="project" value="InterPro"/>
</dbReference>
<comment type="caution">
    <text evidence="2">The sequence shown here is derived from an EMBL/GenBank/DDBJ whole genome shotgun (WGS) entry which is preliminary data.</text>
</comment>
<name>A0A218V870_9PASE</name>
<dbReference type="PANTHER" id="PTHR12219:SF17">
    <property type="entry name" value="WD REPEAT-CONTAINING PROTEIN 93"/>
    <property type="match status" value="1"/>
</dbReference>
<dbReference type="InterPro" id="IPR049547">
    <property type="entry name" value="WDR93_beta-prop"/>
</dbReference>
<dbReference type="Pfam" id="PF21030">
    <property type="entry name" value="WDR93"/>
    <property type="match status" value="1"/>
</dbReference>
<keyword evidence="3" id="KW-1185">Reference proteome</keyword>
<dbReference type="Proteomes" id="UP000197619">
    <property type="component" value="Unassembled WGS sequence"/>
</dbReference>
<dbReference type="Gene3D" id="2.130.10.10">
    <property type="entry name" value="YVTN repeat-like/Quinoprotein amine dehydrogenase"/>
    <property type="match status" value="1"/>
</dbReference>